<dbReference type="Proteomes" id="UP001211907">
    <property type="component" value="Unassembled WGS sequence"/>
</dbReference>
<proteinExistence type="predicted"/>
<sequence length="188" mass="20748">MRLFTRSAIIAPTKAIIRAFTTPTPPAGSTYPYTLKWTSTETPLTAVSFSKISDPASSPPTVDTRVIGWINGPANTLPTPRNFTPNPRFEDFLHSVLKETVHTDVGWQAMAVNQKEGYMTVTDARVFTPWGRVADPEDLVGAVLLKNGKIVEGSYERMPAHRLVSTNGLFQLSETLHAKLIERLALLK</sequence>
<comment type="caution">
    <text evidence="1">The sequence shown here is derived from an EMBL/GenBank/DDBJ whole genome shotgun (WGS) entry which is preliminary data.</text>
</comment>
<accession>A0AAD5X9P4</accession>
<protein>
    <submittedName>
        <fullName evidence="1">Uncharacterized protein</fullName>
    </submittedName>
</protein>
<evidence type="ECO:0000313" key="1">
    <source>
        <dbReference type="EMBL" id="KAJ3110444.1"/>
    </source>
</evidence>
<dbReference type="PANTHER" id="PTHR37331">
    <property type="entry name" value="YALI0F11671P"/>
    <property type="match status" value="1"/>
</dbReference>
<dbReference type="PANTHER" id="PTHR37331:SF1">
    <property type="entry name" value="YALI0F11671P"/>
    <property type="match status" value="1"/>
</dbReference>
<dbReference type="AlphaFoldDB" id="A0AAD5X9P4"/>
<name>A0AAD5X9P4_9FUNG</name>
<gene>
    <name evidence="1" type="ORF">HK100_003030</name>
</gene>
<organism evidence="1 2">
    <name type="scientific">Physocladia obscura</name>
    <dbReference type="NCBI Taxonomy" id="109957"/>
    <lineage>
        <taxon>Eukaryota</taxon>
        <taxon>Fungi</taxon>
        <taxon>Fungi incertae sedis</taxon>
        <taxon>Chytridiomycota</taxon>
        <taxon>Chytridiomycota incertae sedis</taxon>
        <taxon>Chytridiomycetes</taxon>
        <taxon>Chytridiales</taxon>
        <taxon>Chytriomycetaceae</taxon>
        <taxon>Physocladia</taxon>
    </lineage>
</organism>
<keyword evidence="2" id="KW-1185">Reference proteome</keyword>
<evidence type="ECO:0000313" key="2">
    <source>
        <dbReference type="Proteomes" id="UP001211907"/>
    </source>
</evidence>
<dbReference type="EMBL" id="JADGJH010001728">
    <property type="protein sequence ID" value="KAJ3110444.1"/>
    <property type="molecule type" value="Genomic_DNA"/>
</dbReference>
<reference evidence="1" key="1">
    <citation type="submission" date="2020-05" db="EMBL/GenBank/DDBJ databases">
        <title>Phylogenomic resolution of chytrid fungi.</title>
        <authorList>
            <person name="Stajich J.E."/>
            <person name="Amses K."/>
            <person name="Simmons R."/>
            <person name="Seto K."/>
            <person name="Myers J."/>
            <person name="Bonds A."/>
            <person name="Quandt C.A."/>
            <person name="Barry K."/>
            <person name="Liu P."/>
            <person name="Grigoriev I."/>
            <person name="Longcore J.E."/>
            <person name="James T.Y."/>
        </authorList>
    </citation>
    <scope>NUCLEOTIDE SEQUENCE</scope>
    <source>
        <strain evidence="1">JEL0513</strain>
    </source>
</reference>